<dbReference type="InterPro" id="IPR016208">
    <property type="entry name" value="Ald_Oxase/xanthine_DH-like"/>
</dbReference>
<dbReference type="Pfam" id="PF02738">
    <property type="entry name" value="MoCoBD_1"/>
    <property type="match status" value="1"/>
</dbReference>
<comment type="caution">
    <text evidence="2">The sequence shown here is derived from an EMBL/GenBank/DDBJ whole genome shotgun (WGS) entry which is preliminary data.</text>
</comment>
<dbReference type="Gene3D" id="3.90.1170.50">
    <property type="entry name" value="Aldehyde oxidase/xanthine dehydrogenase, a/b hammerhead"/>
    <property type="match status" value="1"/>
</dbReference>
<dbReference type="EMBL" id="JABEPP010000005">
    <property type="protein sequence ID" value="NNM74161.1"/>
    <property type="molecule type" value="Genomic_DNA"/>
</dbReference>
<protein>
    <submittedName>
        <fullName evidence="2">Xanthine dehydrogenase family protein molybdopterin-binding subunit</fullName>
    </submittedName>
</protein>
<dbReference type="InterPro" id="IPR000674">
    <property type="entry name" value="Ald_Oxase/Xan_DH_a/b"/>
</dbReference>
<dbReference type="SUPFAM" id="SSF54665">
    <property type="entry name" value="CO dehydrogenase molybdoprotein N-domain-like"/>
    <property type="match status" value="1"/>
</dbReference>
<accession>A0A849IA29</accession>
<dbReference type="PANTHER" id="PTHR11908:SF157">
    <property type="entry name" value="XANTHINE DEHYDROGENASE SUBUNIT D-RELATED"/>
    <property type="match status" value="1"/>
</dbReference>
<sequence>MNVMRPMPAGQVGRSVPRLEAREKVTGRADYVHNLVVPGMLYTKVFRSTVPHGRIVSIDTSAAEAVEGVYRVVTGEDIRKVVPEPYYGPAFHDQPVLALDKVRHVGEPVAVVLAEDPYVAAEAVQLITAEYEELEPVFDEVEAVTSRAVVHEVLKPAGTFPDLKHLVGRRDTNVALDYQLRRGDVDAAFAAADRVFEHEFRTQQTMHTPLEPMVSLAIPGHESLTIHTASQSPSFVRIEIARLLGWPENRVRVVVPHLGGGFGAKLYIKLEALVACLALLVRRPVKLSLTMEEQFYTISKHASTFRIRSSVKDGKITGRRCEVFWNGGAYADIGPRVTQKSGFTAPGPYDIDNVSIDSYALYTNRPPAGALRGFGIPQLVWAYESHTDLIARELEIDPVEFRRNNILREGREQATGTAMKDAAIEAVLEDIVARMDWSKPFDRGTGPLRRGRGIAIGFKASISPTTSVAIVNVYGDGSSSLYLSTVDMGQGSDTAMAQIVGETLGIETENVKVIHPDTDVTPYDMATLGSRSTFHMGNAVKLAAQHARDQLDALARSLGLPPGTNYGPKDLFKKKYGMQAGNIVGVGSYIPDYKSPDPATGLSDNVTPFWMIGGTGVEIEVDTETGHVRILRMVNAVDCGRPLNPKIVETQLSGAALMQLGFTLFENMEYDNGQVTNASFADYKIPGIHDLPARIENDIVEAEQKSGPYGAKGVGESATFGVSPAIANAIHDAVGVRLTEMPLTPEAVFRAIRAQKG</sequence>
<dbReference type="PANTHER" id="PTHR11908">
    <property type="entry name" value="XANTHINE DEHYDROGENASE"/>
    <property type="match status" value="1"/>
</dbReference>
<organism evidence="2 3">
    <name type="scientific">Enterovirga aerilata</name>
    <dbReference type="NCBI Taxonomy" id="2730920"/>
    <lineage>
        <taxon>Bacteria</taxon>
        <taxon>Pseudomonadati</taxon>
        <taxon>Pseudomonadota</taxon>
        <taxon>Alphaproteobacteria</taxon>
        <taxon>Hyphomicrobiales</taxon>
        <taxon>Methylobacteriaceae</taxon>
        <taxon>Enterovirga</taxon>
    </lineage>
</organism>
<dbReference type="InterPro" id="IPR046867">
    <property type="entry name" value="AldOxase/xan_DH_MoCoBD2"/>
</dbReference>
<keyword evidence="3" id="KW-1185">Reference proteome</keyword>
<name>A0A849IA29_9HYPH</name>
<dbReference type="Pfam" id="PF01315">
    <property type="entry name" value="Ald_Xan_dh_C"/>
    <property type="match status" value="1"/>
</dbReference>
<evidence type="ECO:0000259" key="1">
    <source>
        <dbReference type="SMART" id="SM01008"/>
    </source>
</evidence>
<gene>
    <name evidence="2" type="ORF">HJG44_17445</name>
</gene>
<dbReference type="SMART" id="SM01008">
    <property type="entry name" value="Ald_Xan_dh_C"/>
    <property type="match status" value="1"/>
</dbReference>
<evidence type="ECO:0000313" key="3">
    <source>
        <dbReference type="Proteomes" id="UP000564885"/>
    </source>
</evidence>
<dbReference type="Proteomes" id="UP000564885">
    <property type="component" value="Unassembled WGS sequence"/>
</dbReference>
<reference evidence="2 3" key="1">
    <citation type="submission" date="2020-04" db="EMBL/GenBank/DDBJ databases">
        <title>Enterovirga sp. isolate from soil.</title>
        <authorList>
            <person name="Chea S."/>
            <person name="Kim D.-U."/>
        </authorList>
    </citation>
    <scope>NUCLEOTIDE SEQUENCE [LARGE SCALE GENOMIC DNA]</scope>
    <source>
        <strain evidence="2 3">DB1703</strain>
    </source>
</reference>
<dbReference type="Gene3D" id="3.30.365.10">
    <property type="entry name" value="Aldehyde oxidase/xanthine dehydrogenase, molybdopterin binding domain"/>
    <property type="match status" value="4"/>
</dbReference>
<evidence type="ECO:0000313" key="2">
    <source>
        <dbReference type="EMBL" id="NNM74161.1"/>
    </source>
</evidence>
<dbReference type="GO" id="GO:0016491">
    <property type="term" value="F:oxidoreductase activity"/>
    <property type="evidence" value="ECO:0007669"/>
    <property type="project" value="InterPro"/>
</dbReference>
<dbReference type="AlphaFoldDB" id="A0A849IA29"/>
<proteinExistence type="predicted"/>
<feature type="domain" description="Aldehyde oxidase/xanthine dehydrogenase a/b hammerhead" evidence="1">
    <location>
        <begin position="26"/>
        <end position="135"/>
    </location>
</feature>
<dbReference type="SUPFAM" id="SSF56003">
    <property type="entry name" value="Molybdenum cofactor-binding domain"/>
    <property type="match status" value="1"/>
</dbReference>
<dbReference type="InterPro" id="IPR036856">
    <property type="entry name" value="Ald_Oxase/Xan_DH_a/b_sf"/>
</dbReference>
<dbReference type="RefSeq" id="WP_171219628.1">
    <property type="nucleotide sequence ID" value="NZ_JABEPP010000005.1"/>
</dbReference>
<dbReference type="InterPro" id="IPR037165">
    <property type="entry name" value="AldOxase/xan_DH_Mopterin-bd_sf"/>
</dbReference>
<dbReference type="Pfam" id="PF20256">
    <property type="entry name" value="MoCoBD_2"/>
    <property type="match status" value="1"/>
</dbReference>
<dbReference type="GO" id="GO:0005506">
    <property type="term" value="F:iron ion binding"/>
    <property type="evidence" value="ECO:0007669"/>
    <property type="project" value="InterPro"/>
</dbReference>
<dbReference type="InterPro" id="IPR008274">
    <property type="entry name" value="AldOxase/xan_DH_MoCoBD1"/>
</dbReference>